<feature type="region of interest" description="Disordered" evidence="1">
    <location>
        <begin position="1"/>
        <end position="39"/>
    </location>
</feature>
<gene>
    <name evidence="2" type="ORF">J4732_11295</name>
</gene>
<evidence type="ECO:0000313" key="2">
    <source>
        <dbReference type="EMBL" id="MBO2006875.1"/>
    </source>
</evidence>
<sequence length="77" mass="8244">MLAIAMSGCADRHRRHPPTPPTDAAVSPPGVQPEMDASTRSKLREILALRAVGRHPHGRTVDLISRGFSARPISPTA</sequence>
<comment type="caution">
    <text evidence="2">The sequence shown here is derived from an EMBL/GenBank/DDBJ whole genome shotgun (WGS) entry which is preliminary data.</text>
</comment>
<dbReference type="EMBL" id="JAGETR010000066">
    <property type="protein sequence ID" value="MBO2006875.1"/>
    <property type="molecule type" value="Genomic_DNA"/>
</dbReference>
<evidence type="ECO:0000256" key="1">
    <source>
        <dbReference type="SAM" id="MobiDB-lite"/>
    </source>
</evidence>
<organism evidence="2">
    <name type="scientific">Serratia marcescens</name>
    <dbReference type="NCBI Taxonomy" id="615"/>
    <lineage>
        <taxon>Bacteria</taxon>
        <taxon>Pseudomonadati</taxon>
        <taxon>Pseudomonadota</taxon>
        <taxon>Gammaproteobacteria</taxon>
        <taxon>Enterobacterales</taxon>
        <taxon>Yersiniaceae</taxon>
        <taxon>Serratia</taxon>
    </lineage>
</organism>
<reference evidence="2" key="1">
    <citation type="submission" date="2021-03" db="EMBL/GenBank/DDBJ databases">
        <title>Molecular epidemiology and mechanisms of colistin and carbapenem resistance in Enterobacteriaceae from clinical isolates, the environment and porcine samples in Pretoria, South Africa.</title>
        <authorList>
            <person name="Bogoshi D."/>
            <person name="Mbelle N.M."/>
            <person name="Naidoo V."/>
            <person name="Osei Sekyere J."/>
        </authorList>
    </citation>
    <scope>NUCLEOTIDE SEQUENCE</scope>
    <source>
        <strain evidence="2">C080</strain>
    </source>
</reference>
<protein>
    <submittedName>
        <fullName evidence="2">Uncharacterized protein</fullName>
    </submittedName>
</protein>
<accession>A0A939NLY5</accession>
<name>A0A939NLY5_SERMA</name>
<proteinExistence type="predicted"/>
<dbReference type="AlphaFoldDB" id="A0A939NLY5"/>